<feature type="region of interest" description="Disordered" evidence="1">
    <location>
        <begin position="672"/>
        <end position="695"/>
    </location>
</feature>
<gene>
    <name evidence="2" type="ORF">Cadr_000029801</name>
</gene>
<protein>
    <submittedName>
        <fullName evidence="2">Uncharacterized protein</fullName>
    </submittedName>
</protein>
<dbReference type="EMBL" id="JWIN03000028">
    <property type="protein sequence ID" value="KAB1256682.1"/>
    <property type="molecule type" value="Genomic_DNA"/>
</dbReference>
<comment type="caution">
    <text evidence="2">The sequence shown here is derived from an EMBL/GenBank/DDBJ whole genome shotgun (WGS) entry which is preliminary data.</text>
</comment>
<sequence>MSLGCGSSAAQLIQAGSVGQVTSRDLGQLCHGLQEFCSVSPAFYSAGSSSCCLKTGSVKCASAGLNLASRPCLELPGPGQTGRKSTSADVCVTSLSDYSTPSPLVWPTRGGSIVLLLGLSDLQVPASLGWLIPANGFNGAEVFRELGVASKIHIKDHTLMNVLPDAAPPKIPCCLLSIDPVLCSSKKPSIKLTRPRGWGTGSSTVLPPTPVRLEYDHSLEHLAQVRKEEGVFEGRAAQPHQMTQTLMLSLPSPAPPRGVQPRFLQGPARKVLITRHSLPLRVSTQVPLWMWLAGSQPHSSGAEGGGQTVAWWLEACSITDTLFSDPQHKLMGFEDGVQPALHSRDERAEGGTAPSWSVEPCPRRACDAKSYIDFFNSSGALVVCLPRAAALRRERRPPCWLHPRPTLFLLCTPPHPRRPPPRKLSLEIRFGVGLLPSVTWRTMEMTREHDSLNVHNACIKQSVTLAFPQRRPTIGSGRHRRTAPISSDTTGTLAGRVWGDILPFLRSRVGLGRNRTGVYRHLSDALSTLWPFGGELPWGSSGPSQVFPPQLLLPEAKLTALCPSPLHGGASQAQGVTGALGCGETKTGPQGVNTVGLGGDRDSAAPGRQPSSEGRTTLDSGSWRIYSLINECFRKEVEASLETKQREGCCPHLTAERPALFTPDAREVLEAPGGRDLRSGPGASPLFTVGTSGPRPGVGRRMLTQPCLSLRCLAFRGLLSAPPQGFSPSFPAKLQASHVLGFWWGDSSAPRVDSLCPVGCPLAGRRGCCVRVVHGGLLRRVWGGGGRGFAGNPSRQDGRLTAPTCPRSHLMDGGGECRQETHPGLLLRPVVIGTNITGSLRRDHRERKISATCAKTEEAAGHWLLAGSSVPRWERAVPWGPGPSGWASWLGCFLAAGKVWVSPPVKLGRQGLLPVIEGRWWELRVTGGRGALRGCGGDGHVLMKTTLSRGGGGEETERRHVFKRDRNRKRWREAEGRRGISVMRLWDEEAAPPFGTGQPGPRWVPFAAPNPARFLRAAPGSQQGSEGARGPGPLNLDEQGTAQGGLCGSAGTGAVASPGCTRPCGAAPPLGALGPPGATGRVLPARPRSSVLRGQPLLPGSGPGGRRCPGRCVPPFSPSAARGARAPVQVVQATTEGLVLRFAATTALPPGGTSLVLGFQGAWDLLSDFPTKHRFLGKCEEVWPPPPQVGADPAEVESSDFCRCWCDLSLRCITAPPSAFIQRFQWRRGLTSAQPHTESTRQEVSGDVCTAGGGDRISDNSRSHSWTAKFTGYWSTECPPPTSEGHTPPTRAAFL</sequence>
<feature type="region of interest" description="Disordered" evidence="1">
    <location>
        <begin position="1016"/>
        <end position="1041"/>
    </location>
</feature>
<dbReference type="Proteomes" id="UP000299084">
    <property type="component" value="Unassembled WGS sequence"/>
</dbReference>
<feature type="compositionally biased region" description="Polar residues" evidence="1">
    <location>
        <begin position="609"/>
        <end position="618"/>
    </location>
</feature>
<evidence type="ECO:0000313" key="2">
    <source>
        <dbReference type="EMBL" id="KAB1256682.1"/>
    </source>
</evidence>
<proteinExistence type="predicted"/>
<feature type="region of interest" description="Disordered" evidence="1">
    <location>
        <begin position="1075"/>
        <end position="1108"/>
    </location>
</feature>
<evidence type="ECO:0000256" key="1">
    <source>
        <dbReference type="SAM" id="MobiDB-lite"/>
    </source>
</evidence>
<feature type="region of interest" description="Disordered" evidence="1">
    <location>
        <begin position="1232"/>
        <end position="1262"/>
    </location>
</feature>
<keyword evidence="3" id="KW-1185">Reference proteome</keyword>
<accession>A0A5N4CCN1</accession>
<name>A0A5N4CCN1_CAMDR</name>
<organism evidence="2 3">
    <name type="scientific">Camelus dromedarius</name>
    <name type="common">Dromedary</name>
    <name type="synonym">Arabian camel</name>
    <dbReference type="NCBI Taxonomy" id="9838"/>
    <lineage>
        <taxon>Eukaryota</taxon>
        <taxon>Metazoa</taxon>
        <taxon>Chordata</taxon>
        <taxon>Craniata</taxon>
        <taxon>Vertebrata</taxon>
        <taxon>Euteleostomi</taxon>
        <taxon>Mammalia</taxon>
        <taxon>Eutheria</taxon>
        <taxon>Laurasiatheria</taxon>
        <taxon>Artiodactyla</taxon>
        <taxon>Tylopoda</taxon>
        <taxon>Camelidae</taxon>
        <taxon>Camelus</taxon>
    </lineage>
</organism>
<reference evidence="2 3" key="1">
    <citation type="journal article" date="2019" name="Mol. Ecol. Resour.">
        <title>Improving Illumina assemblies with Hi-C and long reads: an example with the North African dromedary.</title>
        <authorList>
            <person name="Elbers J.P."/>
            <person name="Rogers M.F."/>
            <person name="Perelman P.L."/>
            <person name="Proskuryakova A.A."/>
            <person name="Serdyukova N.A."/>
            <person name="Johnson W.E."/>
            <person name="Horin P."/>
            <person name="Corander J."/>
            <person name="Murphy D."/>
            <person name="Burger P.A."/>
        </authorList>
    </citation>
    <scope>NUCLEOTIDE SEQUENCE [LARGE SCALE GENOMIC DNA]</scope>
    <source>
        <strain evidence="2">Drom800</strain>
        <tissue evidence="2">Blood</tissue>
    </source>
</reference>
<evidence type="ECO:0000313" key="3">
    <source>
        <dbReference type="Proteomes" id="UP000299084"/>
    </source>
</evidence>
<feature type="region of interest" description="Disordered" evidence="1">
    <location>
        <begin position="585"/>
        <end position="618"/>
    </location>
</feature>